<evidence type="ECO:0000313" key="2">
    <source>
        <dbReference type="EMBL" id="GAG29132.1"/>
    </source>
</evidence>
<organism evidence="2">
    <name type="scientific">marine sediment metagenome</name>
    <dbReference type="NCBI Taxonomy" id="412755"/>
    <lineage>
        <taxon>unclassified sequences</taxon>
        <taxon>metagenomes</taxon>
        <taxon>ecological metagenomes</taxon>
    </lineage>
</organism>
<feature type="transmembrane region" description="Helical" evidence="1">
    <location>
        <begin position="16"/>
        <end position="35"/>
    </location>
</feature>
<comment type="caution">
    <text evidence="2">The sequence shown here is derived from an EMBL/GenBank/DDBJ whole genome shotgun (WGS) entry which is preliminary data.</text>
</comment>
<protein>
    <recommendedName>
        <fullName evidence="3">DUF4350 domain-containing protein</fullName>
    </recommendedName>
</protein>
<keyword evidence="1" id="KW-0472">Membrane</keyword>
<keyword evidence="1" id="KW-0812">Transmembrane</keyword>
<accession>X0X128</accession>
<name>X0X128_9ZZZZ</name>
<gene>
    <name evidence="2" type="ORF">S01H1_67983</name>
</gene>
<dbReference type="EMBL" id="BARS01045054">
    <property type="protein sequence ID" value="GAG29132.1"/>
    <property type="molecule type" value="Genomic_DNA"/>
</dbReference>
<evidence type="ECO:0000256" key="1">
    <source>
        <dbReference type="SAM" id="Phobius"/>
    </source>
</evidence>
<feature type="non-terminal residue" evidence="2">
    <location>
        <position position="249"/>
    </location>
</feature>
<keyword evidence="1" id="KW-1133">Transmembrane helix</keyword>
<reference evidence="2" key="1">
    <citation type="journal article" date="2014" name="Front. Microbiol.">
        <title>High frequency of phylogenetically diverse reductive dehalogenase-homologous genes in deep subseafloor sedimentary metagenomes.</title>
        <authorList>
            <person name="Kawai M."/>
            <person name="Futagami T."/>
            <person name="Toyoda A."/>
            <person name="Takaki Y."/>
            <person name="Nishi S."/>
            <person name="Hori S."/>
            <person name="Arai W."/>
            <person name="Tsubouchi T."/>
            <person name="Morono Y."/>
            <person name="Uchiyama I."/>
            <person name="Ito T."/>
            <person name="Fujiyama A."/>
            <person name="Inagaki F."/>
            <person name="Takami H."/>
        </authorList>
    </citation>
    <scope>NUCLEOTIDE SEQUENCE</scope>
    <source>
        <strain evidence="2">Expedition CK06-06</strain>
    </source>
</reference>
<sequence length="249" mass="27304">MRPRAGGALPVHVRDMLWAGAVTAGLLLGVAALVVRRPERPVVPARVVLYEKGYLNWSKPDFSSFGEYSGGMLGRLPIFLKLLGFEVVLSKSLDQATLAQARVAVVFNPYEKLSGAEHAAVWDFVRRGGSLMVVGEHTWLNDKDEDTLNHLLSPSDVRFNFDSATYHIGGWLHGYGFSADAVYHRMRGDMNQPGIGIGASLDLEGDAEPMLLGTHGYSDWGVRPRRAGTQFLGDRRYVPGEQLGDLVLV</sequence>
<dbReference type="AlphaFoldDB" id="X0X128"/>
<evidence type="ECO:0008006" key="3">
    <source>
        <dbReference type="Google" id="ProtNLM"/>
    </source>
</evidence>
<proteinExistence type="predicted"/>